<dbReference type="OrthoDB" id="8704087at2"/>
<keyword evidence="2" id="KW-1185">Reference proteome</keyword>
<protein>
    <submittedName>
        <fullName evidence="1">Uncharacterized protein</fullName>
    </submittedName>
</protein>
<name>A0A242ABJ0_9ENTE</name>
<dbReference type="STRING" id="1834191.A5886_003074"/>
<sequence length="262" mass="30894">MSNTIYVHIDTTSNAVLTRGLAPQDFNKSIVHQPKNLLLLDPSSDFGEFDGHTGLKVIRGIEQVQLFFQQLNKGRVSEEMKWIDFNDFDMLKELTPLEISELLYFGHMKTHLHSPFFYKLQNNFVFFDLKDERSRVYYRYLDEYYRILGDRITRMVLEKINDRLSFFKKPVSVEKLDFNLLKELRSVMQEGVLFCLSQEQLIDKTFTIPIYLMEDSGLKSSQVNKSSLDQIAVLRYYANQKKWTLDIDQEDLAFGFMDKNMS</sequence>
<accession>A0A242ABJ0</accession>
<dbReference type="EMBL" id="NGKU01000001">
    <property type="protein sequence ID" value="OTN77973.1"/>
    <property type="molecule type" value="Genomic_DNA"/>
</dbReference>
<dbReference type="AlphaFoldDB" id="A0A242ABJ0"/>
<proteinExistence type="predicted"/>
<gene>
    <name evidence="1" type="ORF">A5886_003074</name>
</gene>
<evidence type="ECO:0000313" key="1">
    <source>
        <dbReference type="EMBL" id="OTN77973.1"/>
    </source>
</evidence>
<evidence type="ECO:0000313" key="2">
    <source>
        <dbReference type="Proteomes" id="UP000195043"/>
    </source>
</evidence>
<comment type="caution">
    <text evidence="1">The sequence shown here is derived from an EMBL/GenBank/DDBJ whole genome shotgun (WGS) entry which is preliminary data.</text>
</comment>
<dbReference type="Proteomes" id="UP000195043">
    <property type="component" value="Unassembled WGS sequence"/>
</dbReference>
<organism evidence="1 2">
    <name type="scientific">Candidatus Enterococcus testudinis</name>
    <dbReference type="NCBI Taxonomy" id="1834191"/>
    <lineage>
        <taxon>Bacteria</taxon>
        <taxon>Bacillati</taxon>
        <taxon>Bacillota</taxon>
        <taxon>Bacilli</taxon>
        <taxon>Lactobacillales</taxon>
        <taxon>Enterococcaceae</taxon>
        <taxon>Enterococcus</taxon>
    </lineage>
</organism>
<dbReference type="RefSeq" id="WP_086275921.1">
    <property type="nucleotide sequence ID" value="NZ_NGKU01000001.1"/>
</dbReference>
<reference evidence="1 2" key="1">
    <citation type="submission" date="2017-05" db="EMBL/GenBank/DDBJ databases">
        <title>The Genome Sequence of Enterococcus sp. 8G7_MSG3316.</title>
        <authorList>
            <consortium name="The Broad Institute Genomics Platform"/>
            <consortium name="The Broad Institute Genomic Center for Infectious Diseases"/>
            <person name="Earl A."/>
            <person name="Manson A."/>
            <person name="Schwartman J."/>
            <person name="Gilmore M."/>
            <person name="Abouelleil A."/>
            <person name="Cao P."/>
            <person name="Chapman S."/>
            <person name="Cusick C."/>
            <person name="Shea T."/>
            <person name="Young S."/>
            <person name="Neafsey D."/>
            <person name="Nusbaum C."/>
            <person name="Birren B."/>
        </authorList>
    </citation>
    <scope>NUCLEOTIDE SEQUENCE [LARGE SCALE GENOMIC DNA]</scope>
    <source>
        <strain evidence="1 2">8G7_MSG3316</strain>
    </source>
</reference>